<keyword evidence="7" id="KW-1185">Reference proteome</keyword>
<reference evidence="6" key="1">
    <citation type="submission" date="2016-11" db="EMBL/GenBank/DDBJ databases">
        <title>The genome sequence of Colletotrichum cuscutae.</title>
        <authorList>
            <person name="Baroncelli R."/>
        </authorList>
    </citation>
    <scope>NUCLEOTIDE SEQUENCE</scope>
    <source>
        <strain evidence="6">IMI 304802</strain>
    </source>
</reference>
<comment type="caution">
    <text evidence="6">The sequence shown here is derived from an EMBL/GenBank/DDBJ whole genome shotgun (WGS) entry which is preliminary data.</text>
</comment>
<dbReference type="SMART" id="SM00872">
    <property type="entry name" value="Alpha-mann_mid"/>
    <property type="match status" value="1"/>
</dbReference>
<feature type="domain" description="Glycoside hydrolase family 38 central" evidence="5">
    <location>
        <begin position="464"/>
        <end position="543"/>
    </location>
</feature>
<dbReference type="AlphaFoldDB" id="A0AAJ0DNY4"/>
<dbReference type="InterPro" id="IPR011013">
    <property type="entry name" value="Gal_mutarotase_sf_dom"/>
</dbReference>
<dbReference type="FunFam" id="1.20.1270.50:FF:000004">
    <property type="entry name" value="alpha-mannosidase 2C1 isoform X1"/>
    <property type="match status" value="1"/>
</dbReference>
<dbReference type="GO" id="GO:0004559">
    <property type="term" value="F:alpha-mannosidase activity"/>
    <property type="evidence" value="ECO:0007669"/>
    <property type="project" value="InterPro"/>
</dbReference>
<comment type="similarity">
    <text evidence="1">Belongs to the glycosyl hydrolase 38 family.</text>
</comment>
<dbReference type="GO" id="GO:0000329">
    <property type="term" value="C:fungal-type vacuole membrane"/>
    <property type="evidence" value="ECO:0007669"/>
    <property type="project" value="TreeGrafter"/>
</dbReference>
<proteinExistence type="inferred from homology"/>
<dbReference type="InterPro" id="IPR011682">
    <property type="entry name" value="Glyco_hydro_38_C"/>
</dbReference>
<keyword evidence="3 6" id="KW-0378">Hydrolase</keyword>
<dbReference type="InterPro" id="IPR028995">
    <property type="entry name" value="Glyco_hydro_57/38_cen_sf"/>
</dbReference>
<sequence>MCGLDGHGGSGSSTYPLRAPVPVGKRANKLYRDRTANFYSPGQWEKVNLLSPLRPLSHRPLSDAFGPSWSTHWFRVRVTTPEDMRQMDHLELHWDCSNEATVWTSTGEPLQGLTGRGERIEWILPQEFKDGEEHVFYLEMACNGMLTNAAGEPIFKNNANGDAIQPPDPNKIFTLTKAEIVGVDLQARALHADITVIHQAAEEFPEDSWEQHEALSVATRIINTFRVGDRASIVASRKIAEEYLGPDVDSAKVFDVGSAGKGASVYAIGHCHIDTCWLWPWEETKRKVARSWLNQCDLMDRYPELNFACSQAQQFKWLKQFYPHAWTRVKSKVAAGQFHPIGGCWVEHDTNIPSGESLIRQFHWPALLREVALDGSQVICHMPPAKTYCANATFGDVKRIMTQHKSLDQDHTSLLVVSPILPKIIILDRRAPSHSNHSTPHDFFDRLEKKAQTFPTWHGELYFELHRGVYTTQAQTKLNNRKAEILLRDVELLATIASVEDRGYRYPKKELDEMWEGVLLCQFHDCLPGTAIGMCYDDSDKIDDISETPTESERLVALNTLGWPRKEVLTTNGKDFIATREITQPETTKPLVTVQEVSEGIFVLENSHSTVTVESGTITSLLDRRAANREVLAPGSGRATQFVIFDDKPIYWQAWDVEVFHLETREEVRGGRTSVLEASPLRSCCGG</sequence>
<evidence type="ECO:0000259" key="5">
    <source>
        <dbReference type="SMART" id="SM00872"/>
    </source>
</evidence>
<dbReference type="Pfam" id="PF09261">
    <property type="entry name" value="Alpha-mann_mid"/>
    <property type="match status" value="1"/>
</dbReference>
<dbReference type="PANTHER" id="PTHR46017">
    <property type="entry name" value="ALPHA-MANNOSIDASE 2C1"/>
    <property type="match status" value="1"/>
</dbReference>
<dbReference type="Pfam" id="PF22907">
    <property type="entry name" value="Ams1-like_1st"/>
    <property type="match status" value="1"/>
</dbReference>
<dbReference type="EMBL" id="MPDP01000013">
    <property type="protein sequence ID" value="KAK1496397.1"/>
    <property type="molecule type" value="Genomic_DNA"/>
</dbReference>
<dbReference type="GO" id="GO:0046872">
    <property type="term" value="F:metal ion binding"/>
    <property type="evidence" value="ECO:0007669"/>
    <property type="project" value="UniProtKB-KW"/>
</dbReference>
<dbReference type="InterPro" id="IPR027291">
    <property type="entry name" value="Glyco_hydro_38_N_sf"/>
</dbReference>
<organism evidence="6 7">
    <name type="scientific">Colletotrichum cuscutae</name>
    <dbReference type="NCBI Taxonomy" id="1209917"/>
    <lineage>
        <taxon>Eukaryota</taxon>
        <taxon>Fungi</taxon>
        <taxon>Dikarya</taxon>
        <taxon>Ascomycota</taxon>
        <taxon>Pezizomycotina</taxon>
        <taxon>Sordariomycetes</taxon>
        <taxon>Hypocreomycetidae</taxon>
        <taxon>Glomerellales</taxon>
        <taxon>Glomerellaceae</taxon>
        <taxon>Colletotrichum</taxon>
        <taxon>Colletotrichum acutatum species complex</taxon>
    </lineage>
</organism>
<keyword evidence="4" id="KW-0326">Glycosidase</keyword>
<evidence type="ECO:0000313" key="7">
    <source>
        <dbReference type="Proteomes" id="UP001239213"/>
    </source>
</evidence>
<evidence type="ECO:0000313" key="6">
    <source>
        <dbReference type="EMBL" id="KAK1496397.1"/>
    </source>
</evidence>
<dbReference type="GO" id="GO:0006013">
    <property type="term" value="P:mannose metabolic process"/>
    <property type="evidence" value="ECO:0007669"/>
    <property type="project" value="InterPro"/>
</dbReference>
<dbReference type="Gene3D" id="3.20.110.10">
    <property type="entry name" value="Glycoside hydrolase 38, N terminal domain"/>
    <property type="match status" value="1"/>
</dbReference>
<evidence type="ECO:0000256" key="1">
    <source>
        <dbReference type="ARBA" id="ARBA00009792"/>
    </source>
</evidence>
<dbReference type="Pfam" id="PF07748">
    <property type="entry name" value="Glyco_hydro_38C"/>
    <property type="match status" value="1"/>
</dbReference>
<dbReference type="Proteomes" id="UP001239213">
    <property type="component" value="Unassembled WGS sequence"/>
</dbReference>
<dbReference type="InterPro" id="IPR037094">
    <property type="entry name" value="Glyco_hydro_38_cen_sf"/>
</dbReference>
<dbReference type="PANTHER" id="PTHR46017:SF1">
    <property type="entry name" value="ALPHA-MANNOSIDASE 2C1"/>
    <property type="match status" value="1"/>
</dbReference>
<dbReference type="SUPFAM" id="SSF74650">
    <property type="entry name" value="Galactose mutarotase-like"/>
    <property type="match status" value="1"/>
</dbReference>
<dbReference type="GO" id="GO:0030246">
    <property type="term" value="F:carbohydrate binding"/>
    <property type="evidence" value="ECO:0007669"/>
    <property type="project" value="InterPro"/>
</dbReference>
<dbReference type="InterPro" id="IPR011330">
    <property type="entry name" value="Glyco_hydro/deAcase_b/a-brl"/>
</dbReference>
<dbReference type="GO" id="GO:0009313">
    <property type="term" value="P:oligosaccharide catabolic process"/>
    <property type="evidence" value="ECO:0007669"/>
    <property type="project" value="TreeGrafter"/>
</dbReference>
<dbReference type="SUPFAM" id="SSF88713">
    <property type="entry name" value="Glycoside hydrolase/deacetylase"/>
    <property type="match status" value="1"/>
</dbReference>
<evidence type="ECO:0000256" key="3">
    <source>
        <dbReference type="ARBA" id="ARBA00022801"/>
    </source>
</evidence>
<dbReference type="InterPro" id="IPR015341">
    <property type="entry name" value="Glyco_hydro_38_cen"/>
</dbReference>
<dbReference type="InterPro" id="IPR054723">
    <property type="entry name" value="Ams1-like_N"/>
</dbReference>
<evidence type="ECO:0000256" key="2">
    <source>
        <dbReference type="ARBA" id="ARBA00022723"/>
    </source>
</evidence>
<dbReference type="SUPFAM" id="SSF88688">
    <property type="entry name" value="Families 57/38 glycoside transferase middle domain"/>
    <property type="match status" value="1"/>
</dbReference>
<protein>
    <submittedName>
        <fullName evidence="6">Glycosyl hydrolase family 38 domain-containing protein</fullName>
    </submittedName>
</protein>
<dbReference type="Gene3D" id="1.20.1270.50">
    <property type="entry name" value="Glycoside hydrolase family 38, central domain"/>
    <property type="match status" value="1"/>
</dbReference>
<accession>A0AAJ0DNY4</accession>
<evidence type="ECO:0000256" key="4">
    <source>
        <dbReference type="ARBA" id="ARBA00023295"/>
    </source>
</evidence>
<name>A0AAJ0DNY4_9PEZI</name>
<dbReference type="InterPro" id="IPR000602">
    <property type="entry name" value="Glyco_hydro_38_N"/>
</dbReference>
<keyword evidence="2" id="KW-0479">Metal-binding</keyword>
<dbReference type="Pfam" id="PF01074">
    <property type="entry name" value="Glyco_hydro_38N"/>
    <property type="match status" value="1"/>
</dbReference>
<gene>
    <name evidence="6" type="ORF">CCUS01_02743</name>
</gene>